<dbReference type="PRINTS" id="PR00080">
    <property type="entry name" value="SDRFAMILY"/>
</dbReference>
<reference evidence="2" key="1">
    <citation type="submission" date="2022-03" db="EMBL/GenBank/DDBJ databases">
        <authorList>
            <person name="Martin C."/>
        </authorList>
    </citation>
    <scope>NUCLEOTIDE SEQUENCE</scope>
</reference>
<dbReference type="Pfam" id="PF00106">
    <property type="entry name" value="adh_short"/>
    <property type="match status" value="1"/>
</dbReference>
<dbReference type="SUPFAM" id="SSF51735">
    <property type="entry name" value="NAD(P)-binding Rossmann-fold domains"/>
    <property type="match status" value="1"/>
</dbReference>
<organism evidence="2 3">
    <name type="scientific">Owenia fusiformis</name>
    <name type="common">Polychaete worm</name>
    <dbReference type="NCBI Taxonomy" id="6347"/>
    <lineage>
        <taxon>Eukaryota</taxon>
        <taxon>Metazoa</taxon>
        <taxon>Spiralia</taxon>
        <taxon>Lophotrochozoa</taxon>
        <taxon>Annelida</taxon>
        <taxon>Polychaeta</taxon>
        <taxon>Sedentaria</taxon>
        <taxon>Canalipalpata</taxon>
        <taxon>Sabellida</taxon>
        <taxon>Oweniida</taxon>
        <taxon>Oweniidae</taxon>
        <taxon>Owenia</taxon>
    </lineage>
</organism>
<evidence type="ECO:0000313" key="2">
    <source>
        <dbReference type="EMBL" id="CAH1794217.1"/>
    </source>
</evidence>
<proteinExistence type="inferred from homology"/>
<keyword evidence="3" id="KW-1185">Reference proteome</keyword>
<comment type="caution">
    <text evidence="2">The sequence shown here is derived from an EMBL/GenBank/DDBJ whole genome shotgun (WGS) entry which is preliminary data.</text>
</comment>
<comment type="similarity">
    <text evidence="1">Belongs to the short-chain dehydrogenases/reductases (SDR) family.</text>
</comment>
<dbReference type="PANTHER" id="PTHR43313">
    <property type="entry name" value="SHORT-CHAIN DEHYDROGENASE/REDUCTASE FAMILY 9C"/>
    <property type="match status" value="1"/>
</dbReference>
<evidence type="ECO:0000313" key="3">
    <source>
        <dbReference type="Proteomes" id="UP000749559"/>
    </source>
</evidence>
<name>A0A8J1UM78_OWEFU</name>
<dbReference type="InterPro" id="IPR036291">
    <property type="entry name" value="NAD(P)-bd_dom_sf"/>
</dbReference>
<dbReference type="EMBL" id="CAIIXF020000009">
    <property type="protein sequence ID" value="CAH1794217.1"/>
    <property type="molecule type" value="Genomic_DNA"/>
</dbReference>
<dbReference type="Gene3D" id="3.40.50.720">
    <property type="entry name" value="NAD(P)-binding Rossmann-like Domain"/>
    <property type="match status" value="1"/>
</dbReference>
<protein>
    <submittedName>
        <fullName evidence="2">Uncharacterized protein</fullName>
    </submittedName>
</protein>
<dbReference type="GO" id="GO:0008202">
    <property type="term" value="P:steroid metabolic process"/>
    <property type="evidence" value="ECO:0007669"/>
    <property type="project" value="TreeGrafter"/>
</dbReference>
<sequence length="264" mass="29834">MELQHRSSSKLHVIKLDVRKNEDIESARKYVVDILLKTNSELWGLVNNAGISMFMPFEWYSTFEVLNIFNVNTFGPVNMTRTFIPHLRRSRGRIVNVASAGGRNSYPNSLIYCMSKHALVALSDGLRRELAPFGISVASIEPQAYRTPLFNAERLKQNMKASFRSCSEDVKQAYGEGYDERLAEAMITNVYNDRNGAIVRNDINEVVDCMVHALTAVKPRHRYCPPEPLYIIAEFLLSLLPSEIVDGIFNTLLAPLSFNALSSK</sequence>
<dbReference type="PANTHER" id="PTHR43313:SF36">
    <property type="entry name" value="D-BETA-HYDROXYBUTYRATE DEHYDROGENASE, MITOCHONDRIAL"/>
    <property type="match status" value="1"/>
</dbReference>
<dbReference type="OrthoDB" id="5296at2759"/>
<dbReference type="InterPro" id="IPR002347">
    <property type="entry name" value="SDR_fam"/>
</dbReference>
<gene>
    <name evidence="2" type="ORF">OFUS_LOCUS18960</name>
</gene>
<dbReference type="GO" id="GO:0016491">
    <property type="term" value="F:oxidoreductase activity"/>
    <property type="evidence" value="ECO:0007669"/>
    <property type="project" value="TreeGrafter"/>
</dbReference>
<dbReference type="Proteomes" id="UP000749559">
    <property type="component" value="Unassembled WGS sequence"/>
</dbReference>
<accession>A0A8J1UM78</accession>
<dbReference type="InterPro" id="IPR020904">
    <property type="entry name" value="Sc_DH/Rdtase_CS"/>
</dbReference>
<evidence type="ECO:0000256" key="1">
    <source>
        <dbReference type="RuleBase" id="RU000363"/>
    </source>
</evidence>
<dbReference type="PRINTS" id="PR00081">
    <property type="entry name" value="GDHRDH"/>
</dbReference>
<dbReference type="PROSITE" id="PS00061">
    <property type="entry name" value="ADH_SHORT"/>
    <property type="match status" value="1"/>
</dbReference>
<dbReference type="AlphaFoldDB" id="A0A8J1UM78"/>